<keyword evidence="4" id="KW-1133">Transmembrane helix</keyword>
<feature type="transmembrane region" description="Helical" evidence="4">
    <location>
        <begin position="307"/>
        <end position="324"/>
    </location>
</feature>
<feature type="domain" description="Histidine kinase" evidence="5">
    <location>
        <begin position="605"/>
        <end position="691"/>
    </location>
</feature>
<dbReference type="GO" id="GO:0016301">
    <property type="term" value="F:kinase activity"/>
    <property type="evidence" value="ECO:0007669"/>
    <property type="project" value="UniProtKB-KW"/>
</dbReference>
<dbReference type="PANTHER" id="PTHR24421">
    <property type="entry name" value="NITRATE/NITRITE SENSOR PROTEIN NARX-RELATED"/>
    <property type="match status" value="1"/>
</dbReference>
<dbReference type="RefSeq" id="WP_037951909.1">
    <property type="nucleotide sequence ID" value="NZ_JAMC01000003.1"/>
</dbReference>
<protein>
    <recommendedName>
        <fullName evidence="5">Histidine kinase domain-containing protein</fullName>
    </recommendedName>
</protein>
<name>A0A073IH42_9RHOB</name>
<keyword evidence="2" id="KW-0418">Kinase</keyword>
<dbReference type="OrthoDB" id="9778496at2"/>
<evidence type="ECO:0000256" key="4">
    <source>
        <dbReference type="SAM" id="Phobius"/>
    </source>
</evidence>
<dbReference type="Gene3D" id="3.30.565.10">
    <property type="entry name" value="Histidine kinase-like ATPase, C-terminal domain"/>
    <property type="match status" value="1"/>
</dbReference>
<feature type="transmembrane region" description="Helical" evidence="4">
    <location>
        <begin position="238"/>
        <end position="258"/>
    </location>
</feature>
<dbReference type="GO" id="GO:0000160">
    <property type="term" value="P:phosphorelay signal transduction system"/>
    <property type="evidence" value="ECO:0007669"/>
    <property type="project" value="UniProtKB-KW"/>
</dbReference>
<dbReference type="CDD" id="cd16917">
    <property type="entry name" value="HATPase_UhpB-NarQ-NarX-like"/>
    <property type="match status" value="1"/>
</dbReference>
<dbReference type="eggNOG" id="COG4585">
    <property type="taxonomic scope" value="Bacteria"/>
</dbReference>
<dbReference type="InterPro" id="IPR036890">
    <property type="entry name" value="HATPase_C_sf"/>
</dbReference>
<feature type="transmembrane region" description="Helical" evidence="4">
    <location>
        <begin position="150"/>
        <end position="168"/>
    </location>
</feature>
<comment type="caution">
    <text evidence="6">The sequence shown here is derived from an EMBL/GenBank/DDBJ whole genome shotgun (WGS) entry which is preliminary data.</text>
</comment>
<evidence type="ECO:0000256" key="3">
    <source>
        <dbReference type="ARBA" id="ARBA00023012"/>
    </source>
</evidence>
<accession>A0A073IH42</accession>
<keyword evidence="7" id="KW-1185">Reference proteome</keyword>
<dbReference type="SUPFAM" id="SSF55874">
    <property type="entry name" value="ATPase domain of HSP90 chaperone/DNA topoisomerase II/histidine kinase"/>
    <property type="match status" value="1"/>
</dbReference>
<feature type="transmembrane region" description="Helical" evidence="4">
    <location>
        <begin position="336"/>
        <end position="358"/>
    </location>
</feature>
<feature type="transmembrane region" description="Helical" evidence="4">
    <location>
        <begin position="213"/>
        <end position="232"/>
    </location>
</feature>
<reference evidence="6 7" key="1">
    <citation type="submission" date="2014-01" db="EMBL/GenBank/DDBJ databases">
        <title>Sulfitobacter donghicola JCM 14565 Genome Sequencing.</title>
        <authorList>
            <person name="Lai Q."/>
            <person name="Hong Z."/>
        </authorList>
    </citation>
    <scope>NUCLEOTIDE SEQUENCE [LARGE SCALE GENOMIC DNA]</scope>
    <source>
        <strain evidence="6 7">JCM 14565</strain>
    </source>
</reference>
<evidence type="ECO:0000259" key="5">
    <source>
        <dbReference type="PROSITE" id="PS50109"/>
    </source>
</evidence>
<dbReference type="EMBL" id="JAMC01000003">
    <property type="protein sequence ID" value="KEJ89648.1"/>
    <property type="molecule type" value="Genomic_DNA"/>
</dbReference>
<dbReference type="InterPro" id="IPR003594">
    <property type="entry name" value="HATPase_dom"/>
</dbReference>
<feature type="transmembrane region" description="Helical" evidence="4">
    <location>
        <begin position="188"/>
        <end position="206"/>
    </location>
</feature>
<evidence type="ECO:0000313" key="6">
    <source>
        <dbReference type="EMBL" id="KEJ89648.1"/>
    </source>
</evidence>
<proteinExistence type="predicted"/>
<keyword evidence="1" id="KW-0808">Transferase</keyword>
<dbReference type="InterPro" id="IPR005467">
    <property type="entry name" value="His_kinase_dom"/>
</dbReference>
<feature type="transmembrane region" description="Helical" evidence="4">
    <location>
        <begin position="12"/>
        <end position="33"/>
    </location>
</feature>
<dbReference type="AlphaFoldDB" id="A0A073IH42"/>
<dbReference type="PROSITE" id="PS50109">
    <property type="entry name" value="HIS_KIN"/>
    <property type="match status" value="1"/>
</dbReference>
<dbReference type="InterPro" id="IPR050482">
    <property type="entry name" value="Sensor_HK_TwoCompSys"/>
</dbReference>
<dbReference type="Pfam" id="PF02518">
    <property type="entry name" value="HATPase_c"/>
    <property type="match status" value="1"/>
</dbReference>
<feature type="transmembrane region" description="Helical" evidence="4">
    <location>
        <begin position="364"/>
        <end position="381"/>
    </location>
</feature>
<keyword evidence="3" id="KW-0902">Two-component regulatory system</keyword>
<organism evidence="6 7">
    <name type="scientific">Sulfitobacter donghicola DSW-25 = KCTC 12864 = JCM 14565</name>
    <dbReference type="NCBI Taxonomy" id="1300350"/>
    <lineage>
        <taxon>Bacteria</taxon>
        <taxon>Pseudomonadati</taxon>
        <taxon>Pseudomonadota</taxon>
        <taxon>Alphaproteobacteria</taxon>
        <taxon>Rhodobacterales</taxon>
        <taxon>Roseobacteraceae</taxon>
        <taxon>Sulfitobacter</taxon>
    </lineage>
</organism>
<evidence type="ECO:0000256" key="2">
    <source>
        <dbReference type="ARBA" id="ARBA00022777"/>
    </source>
</evidence>
<sequence length="697" mass="77174">MNFSSFRITPLSIVGVSVFLALVMSMVSVIVAVNRPFMDLPKGVTVIKVEDFELIPSDRLIEPDHLGTYPKLTKFFARQTEIAERLEKAQVEVTFETLEGKQQTNVYAPRPRAVSDLPFPFWFQQAVGIFGVLMAGWVMSLKGREWGARMFALTGLFLAVSAMAAAVYSTRQIALPGDQFGILSRINHFGSGAFGIALVGLFMMYPRPIVRPIWLLLPLGVYGVGLVLEMLYVGEELWINLIISTQLIISIIFGVLQWRRSKGNQLDRAGLRWFFLFCLIGCTLFICLSVLPPVLGLAEQGVISQSYAFGFFNLMQIGLALGVVRWRVFDLDRYAYFIWLWLAGVFLIFATDFLLLLWLSNQPLTSLAIALVIASFLYFPLRQFLLIKILSPKTPRPSEHIPDVFEVALAPTKRLQGARWDRLLKDFFSTASTVVELKAPPAVVQIADNGLSLLIPMVSGLEGRKLQYADGGRRLFNSADVTAAGVLIQMLGVAHDSHVAYERGVTVERDRISRDVHDNIGAQLLSALHTPENTNKDALLRETLADLRLIISDGFSAKFNLADVAADLRVEMADRLEIHDIGLDWPMATVPKCDAALPYLFVNNLRSILREVTSNTIKHSGATRMQVSLTQKGDSIEIHIRDNGAAFDPQTVKRGAGLDNIAARVKAMKGNLAFESDQDGSGVKFEVPIKSGAVQGA</sequence>
<evidence type="ECO:0000313" key="7">
    <source>
        <dbReference type="Proteomes" id="UP000027734"/>
    </source>
</evidence>
<dbReference type="STRING" id="1300350.Z948_2884"/>
<feature type="transmembrane region" description="Helical" evidence="4">
    <location>
        <begin position="119"/>
        <end position="138"/>
    </location>
</feature>
<feature type="transmembrane region" description="Helical" evidence="4">
    <location>
        <begin position="270"/>
        <end position="295"/>
    </location>
</feature>
<keyword evidence="4" id="KW-0812">Transmembrane</keyword>
<dbReference type="Proteomes" id="UP000027734">
    <property type="component" value="Unassembled WGS sequence"/>
</dbReference>
<keyword evidence="4" id="KW-0472">Membrane</keyword>
<evidence type="ECO:0000256" key="1">
    <source>
        <dbReference type="ARBA" id="ARBA00022679"/>
    </source>
</evidence>
<gene>
    <name evidence="6" type="ORF">DSW25_09995</name>
</gene>